<accession>A0ACC2D4G8</accession>
<proteinExistence type="predicted"/>
<reference evidence="2" key="1">
    <citation type="journal article" date="2024" name="Proc. Natl. Acad. Sci. U.S.A.">
        <title>Extraordinary preservation of gene collinearity over three hundred million years revealed in homosporous lycophytes.</title>
        <authorList>
            <person name="Li C."/>
            <person name="Wickell D."/>
            <person name="Kuo L.Y."/>
            <person name="Chen X."/>
            <person name="Nie B."/>
            <person name="Liao X."/>
            <person name="Peng D."/>
            <person name="Ji J."/>
            <person name="Jenkins J."/>
            <person name="Williams M."/>
            <person name="Shu S."/>
            <person name="Plott C."/>
            <person name="Barry K."/>
            <person name="Rajasekar S."/>
            <person name="Grimwood J."/>
            <person name="Han X."/>
            <person name="Sun S."/>
            <person name="Hou Z."/>
            <person name="He W."/>
            <person name="Dai G."/>
            <person name="Sun C."/>
            <person name="Schmutz J."/>
            <person name="Leebens-Mack J.H."/>
            <person name="Li F.W."/>
            <person name="Wang L."/>
        </authorList>
    </citation>
    <scope>NUCLEOTIDE SEQUENCE [LARGE SCALE GENOMIC DNA]</scope>
    <source>
        <strain evidence="2">cv. PW_Plant_1</strain>
    </source>
</reference>
<comment type="caution">
    <text evidence="1">The sequence shown here is derived from an EMBL/GenBank/DDBJ whole genome shotgun (WGS) entry which is preliminary data.</text>
</comment>
<evidence type="ECO:0000313" key="2">
    <source>
        <dbReference type="Proteomes" id="UP001162992"/>
    </source>
</evidence>
<keyword evidence="2" id="KW-1185">Reference proteome</keyword>
<organism evidence="1 2">
    <name type="scientific">Diphasiastrum complanatum</name>
    <name type="common">Issler's clubmoss</name>
    <name type="synonym">Lycopodium complanatum</name>
    <dbReference type="NCBI Taxonomy" id="34168"/>
    <lineage>
        <taxon>Eukaryota</taxon>
        <taxon>Viridiplantae</taxon>
        <taxon>Streptophyta</taxon>
        <taxon>Embryophyta</taxon>
        <taxon>Tracheophyta</taxon>
        <taxon>Lycopodiopsida</taxon>
        <taxon>Lycopodiales</taxon>
        <taxon>Lycopodiaceae</taxon>
        <taxon>Lycopodioideae</taxon>
        <taxon>Diphasiastrum</taxon>
    </lineage>
</organism>
<protein>
    <submittedName>
        <fullName evidence="1">Uncharacterized protein</fullName>
    </submittedName>
</protein>
<name>A0ACC2D4G8_DIPCM</name>
<dbReference type="Proteomes" id="UP001162992">
    <property type="component" value="Chromosome 7"/>
</dbReference>
<evidence type="ECO:0000313" key="1">
    <source>
        <dbReference type="EMBL" id="KAJ7549127.1"/>
    </source>
</evidence>
<gene>
    <name evidence="1" type="ORF">O6H91_07G041300</name>
</gene>
<sequence>MPDRVQEIVESTLDQNTIHIYLSDFDRAYRRITRSVSSELQARLSTQPQTQEGVEGIRAVSGDMEISCFQRNSSEEIFLRSFMDGAMAPASEGMSFLSPPQPPLRVNSEELFNTWLSNTDAPGLLPLSGDYRTLQNSWRMSSELAGNLGQGAVSQPFDIPGENVAQTIGGHPDPNVRESNIGKPRNHAPSKGLPFQDHASWQMINWFQQSQPMTRSRSSELRRKYLAMQEGHKPPPSANTLQWFATQGTDELNRAVASLGAFTRALASKRPDISSTASPQLSPSPMSHVSKLSPQRNGDSVSAVVNMLKGSLERKKLAAMQQQMDKPVSPPYWRSLGQDKEDPHKPMIDSQQCISPQIDSEQQQENQKEAFSASLQITNEQFQAGVVTPHALSPSDSSGNAPGLSAGAATSEGPCNSNPAVSTQNNFIKCSGQGNWAVDETFQQNNLPSPTSNGTSNGEIPYEGALNTDYQKRQSYLSRAGSLTSSCRSDQSMQVSIGERTQKLEGSTADAEDSTKKRRVERKRMMTEAKGRSYVPMMPSDLQAATKRCDALEKEVRSLKLNLSFMNRKDSEQTKRIEDLEKQNEELLAEKDRLVEEVRRFTSGKNFGRSS</sequence>
<dbReference type="EMBL" id="CM055098">
    <property type="protein sequence ID" value="KAJ7549127.1"/>
    <property type="molecule type" value="Genomic_DNA"/>
</dbReference>